<organism evidence="2 3">
    <name type="scientific">Methylomarinum roseum</name>
    <dbReference type="NCBI Taxonomy" id="3067653"/>
    <lineage>
        <taxon>Bacteria</taxon>
        <taxon>Pseudomonadati</taxon>
        <taxon>Pseudomonadota</taxon>
        <taxon>Gammaproteobacteria</taxon>
        <taxon>Methylococcales</taxon>
        <taxon>Methylococcaceae</taxon>
        <taxon>Methylomarinum</taxon>
    </lineage>
</organism>
<keyword evidence="1" id="KW-0812">Transmembrane</keyword>
<keyword evidence="3" id="KW-1185">Reference proteome</keyword>
<dbReference type="InterPro" id="IPR045584">
    <property type="entry name" value="Pilin-like"/>
</dbReference>
<accession>A0AAU7NVN5</accession>
<dbReference type="SUPFAM" id="SSF54523">
    <property type="entry name" value="Pili subunits"/>
    <property type="match status" value="1"/>
</dbReference>
<evidence type="ECO:0000256" key="1">
    <source>
        <dbReference type="SAM" id="Phobius"/>
    </source>
</evidence>
<evidence type="ECO:0000313" key="2">
    <source>
        <dbReference type="EMBL" id="XBS21005.1"/>
    </source>
</evidence>
<dbReference type="EMBL" id="CP157743">
    <property type="protein sequence ID" value="XBS21005.1"/>
    <property type="molecule type" value="Genomic_DNA"/>
</dbReference>
<evidence type="ECO:0000313" key="3">
    <source>
        <dbReference type="Proteomes" id="UP001225378"/>
    </source>
</evidence>
<keyword evidence="1" id="KW-0472">Membrane</keyword>
<dbReference type="InterPro" id="IPR012902">
    <property type="entry name" value="N_methyl_site"/>
</dbReference>
<dbReference type="RefSeq" id="WP_305910012.1">
    <property type="nucleotide sequence ID" value="NZ_CP157743.1"/>
</dbReference>
<dbReference type="NCBIfam" id="TIGR02532">
    <property type="entry name" value="IV_pilin_GFxxxE"/>
    <property type="match status" value="1"/>
</dbReference>
<feature type="transmembrane region" description="Helical" evidence="1">
    <location>
        <begin position="12"/>
        <end position="31"/>
    </location>
</feature>
<gene>
    <name evidence="2" type="ORF">Q9L42_002455</name>
</gene>
<reference evidence="2 3" key="1">
    <citation type="journal article" date="2024" name="Microbiology">
        <title>Methylomarinum rosea sp. nov., a novel halophilic methanotrophic bacterium from the hypersaline Lake Elton.</title>
        <authorList>
            <person name="Suleimanov R.Z."/>
            <person name="Oshkin I.Y."/>
            <person name="Danilova O.V."/>
            <person name="Suzina N.E."/>
            <person name="Dedysh S.N."/>
        </authorList>
    </citation>
    <scope>NUCLEOTIDE SEQUENCE [LARGE SCALE GENOMIC DNA]</scope>
    <source>
        <strain evidence="2 3">Ch1-1</strain>
    </source>
</reference>
<dbReference type="Proteomes" id="UP001225378">
    <property type="component" value="Chromosome"/>
</dbReference>
<proteinExistence type="predicted"/>
<keyword evidence="1" id="KW-1133">Transmembrane helix</keyword>
<dbReference type="AlphaFoldDB" id="A0AAU7NVN5"/>
<sequence>MTVRPPKAVGFTLIEVMLAMTLLSIMVVLLFSSLRIGAESWNAGESKIASVNEKAVVYQFFKRHLPGIRPLWDDFSEQEPSFSFQGRRERMQFVSVLPVSAAHKGLQLFEIGIDPRDRDVIMVKLKPFYPTEEDAQWRQEEVVLLEHVREFELSYYSQDLGNGIWLDSWQDKESLPALIKIKITLDDQSYWPEMTFALRLAGAAGDKL</sequence>
<protein>
    <submittedName>
        <fullName evidence="2">Prepilin-type N-terminal cleavage/methylation domain-containing protein</fullName>
    </submittedName>
</protein>
<dbReference type="KEGG" id="mech:Q9L42_002455"/>
<name>A0AAU7NVN5_9GAMM</name>